<dbReference type="PANTHER" id="PTHR10443:SF12">
    <property type="entry name" value="DIPEPTIDASE"/>
    <property type="match status" value="1"/>
</dbReference>
<dbReference type="OrthoDB" id="9804920at2"/>
<dbReference type="EMBL" id="FUZU01000002">
    <property type="protein sequence ID" value="SKC73136.1"/>
    <property type="molecule type" value="Genomic_DNA"/>
</dbReference>
<dbReference type="RefSeq" id="WP_079687435.1">
    <property type="nucleotide sequence ID" value="NZ_FUZU01000002.1"/>
</dbReference>
<accession>A0A1T5LAR2</accession>
<sequence>MRSFTLTVLIVLTIAACSKKSEYSSLSDEQLHKVADSLAQAFIITDGHVDLPFRLKVKNFRLDREYLGIPVETKEGDFDYIRARKGGLDAPFMSIYIPSKYQLKEDNGKQLADSLINMIRFIADSIPDKFAFAGTPDEIIANSKAGKISLPMGMENGAPVGNDLANVKYFYDRGIRYITLTHGKDNQICDSSYDTLNTWDGLSPFGEKVVAEMNRVGIMVDISHVSDSTFYDVMKITKAPCIASHSSCRYFTPGFQRNMSDDMIKALAKNGGVIQINFGASFLDSVARQNDALRDSLEKILQEKKLTSADEAAQPIIDQFAKEHKSLFSDVERVADHIDHVVKLAGVDHVGIGSDYDGVGDSLPVGLKDVSQYPNLIYVLLKRGYSPADIEKICSGNVFRVWNQVITIAGQ</sequence>
<dbReference type="Proteomes" id="UP000190961">
    <property type="component" value="Unassembled WGS sequence"/>
</dbReference>
<dbReference type="PROSITE" id="PS51257">
    <property type="entry name" value="PROKAR_LIPOPROTEIN"/>
    <property type="match status" value="1"/>
</dbReference>
<evidence type="ECO:0000313" key="2">
    <source>
        <dbReference type="Proteomes" id="UP000190961"/>
    </source>
</evidence>
<reference evidence="1 2" key="1">
    <citation type="submission" date="2017-02" db="EMBL/GenBank/DDBJ databases">
        <authorList>
            <person name="Peterson S.W."/>
        </authorList>
    </citation>
    <scope>NUCLEOTIDE SEQUENCE [LARGE SCALE GENOMIC DNA]</scope>
    <source>
        <strain evidence="1 2">DSM 25262</strain>
    </source>
</reference>
<dbReference type="PROSITE" id="PS51365">
    <property type="entry name" value="RENAL_DIPEPTIDASE_2"/>
    <property type="match status" value="1"/>
</dbReference>
<evidence type="ECO:0000313" key="1">
    <source>
        <dbReference type="EMBL" id="SKC73136.1"/>
    </source>
</evidence>
<dbReference type="Pfam" id="PF01244">
    <property type="entry name" value="Peptidase_M19"/>
    <property type="match status" value="1"/>
</dbReference>
<dbReference type="InterPro" id="IPR008257">
    <property type="entry name" value="Pept_M19"/>
</dbReference>
<dbReference type="InterPro" id="IPR032466">
    <property type="entry name" value="Metal_Hydrolase"/>
</dbReference>
<dbReference type="PANTHER" id="PTHR10443">
    <property type="entry name" value="MICROSOMAL DIPEPTIDASE"/>
    <property type="match status" value="1"/>
</dbReference>
<dbReference type="GO" id="GO:0070573">
    <property type="term" value="F:metallodipeptidase activity"/>
    <property type="evidence" value="ECO:0007669"/>
    <property type="project" value="InterPro"/>
</dbReference>
<dbReference type="Gene3D" id="3.20.20.140">
    <property type="entry name" value="Metal-dependent hydrolases"/>
    <property type="match status" value="1"/>
</dbReference>
<keyword evidence="2" id="KW-1185">Reference proteome</keyword>
<protein>
    <submittedName>
        <fullName evidence="1">Membrane dipeptidase</fullName>
    </submittedName>
</protein>
<name>A0A1T5LAR2_9BACT</name>
<proteinExistence type="predicted"/>
<gene>
    <name evidence="1" type="ORF">SAMN05660236_2863</name>
</gene>
<dbReference type="CDD" id="cd01301">
    <property type="entry name" value="rDP_like"/>
    <property type="match status" value="1"/>
</dbReference>
<dbReference type="AlphaFoldDB" id="A0A1T5LAR2"/>
<dbReference type="GO" id="GO:0006508">
    <property type="term" value="P:proteolysis"/>
    <property type="evidence" value="ECO:0007669"/>
    <property type="project" value="InterPro"/>
</dbReference>
<organism evidence="1 2">
    <name type="scientific">Ohtaekwangia koreensis</name>
    <dbReference type="NCBI Taxonomy" id="688867"/>
    <lineage>
        <taxon>Bacteria</taxon>
        <taxon>Pseudomonadati</taxon>
        <taxon>Bacteroidota</taxon>
        <taxon>Cytophagia</taxon>
        <taxon>Cytophagales</taxon>
        <taxon>Fulvivirgaceae</taxon>
        <taxon>Ohtaekwangia</taxon>
    </lineage>
</organism>
<dbReference type="SUPFAM" id="SSF51556">
    <property type="entry name" value="Metallo-dependent hydrolases"/>
    <property type="match status" value="1"/>
</dbReference>
<dbReference type="STRING" id="688867.SAMN05660236_2863"/>